<feature type="domain" description="Prepilin peptidase A24 N-terminal" evidence="2">
    <location>
        <begin position="8"/>
        <end position="86"/>
    </location>
</feature>
<feature type="transmembrane region" description="Helical" evidence="1">
    <location>
        <begin position="118"/>
        <end position="151"/>
    </location>
</feature>
<evidence type="ECO:0000256" key="1">
    <source>
        <dbReference type="SAM" id="Phobius"/>
    </source>
</evidence>
<dbReference type="KEGG" id="lact:D7I46_08095"/>
<dbReference type="RefSeq" id="WP_120772434.1">
    <property type="nucleotide sequence ID" value="NZ_CP032627.1"/>
</dbReference>
<name>A0A387BRG2_9LACT</name>
<evidence type="ECO:0000313" key="4">
    <source>
        <dbReference type="Proteomes" id="UP000269374"/>
    </source>
</evidence>
<dbReference type="Proteomes" id="UP000269374">
    <property type="component" value="Chromosome"/>
</dbReference>
<dbReference type="InterPro" id="IPR050882">
    <property type="entry name" value="Prepilin_peptidase/N-MTase"/>
</dbReference>
<proteinExistence type="predicted"/>
<sequence length="224" mass="25896">MGILYIFIIGTVFGSFFGVILDRIPAHESIIFGRSHCNHCDRTLSLRDLIPIFSQIFSKFSCRYCHKKTSLIYLFLEISCGIIFVSGWLGLIDFTQFLFIILSVILSTFDYRYHSFPLVIWIIFTFILLLTSSSVLTDYIWLILSILAGIFDLKIGSGDFLWLFSASLSLTFLQEMIVIQIASILGITYFVIHKKRVEIAFIPFLTTAYISLILYQFIQSYFFK</sequence>
<dbReference type="InterPro" id="IPR010627">
    <property type="entry name" value="Prepilin_pept_A24_N"/>
</dbReference>
<reference evidence="3 4" key="1">
    <citation type="submission" date="2018-09" db="EMBL/GenBank/DDBJ databases">
        <title>Genome sequencing of strain 1JSPR-7.</title>
        <authorList>
            <person name="Heo J."/>
            <person name="Kim S.-J."/>
            <person name="Kwon S.-W."/>
        </authorList>
    </citation>
    <scope>NUCLEOTIDE SEQUENCE [LARGE SCALE GENOMIC DNA]</scope>
    <source>
        <strain evidence="3 4">1JSPR-7</strain>
    </source>
</reference>
<dbReference type="GO" id="GO:0006465">
    <property type="term" value="P:signal peptide processing"/>
    <property type="evidence" value="ECO:0007669"/>
    <property type="project" value="TreeGrafter"/>
</dbReference>
<organism evidence="3 4">
    <name type="scientific">Lactococcus allomyrinae</name>
    <dbReference type="NCBI Taxonomy" id="2419773"/>
    <lineage>
        <taxon>Bacteria</taxon>
        <taxon>Bacillati</taxon>
        <taxon>Bacillota</taxon>
        <taxon>Bacilli</taxon>
        <taxon>Lactobacillales</taxon>
        <taxon>Streptococcaceae</taxon>
        <taxon>Lactococcus</taxon>
    </lineage>
</organism>
<dbReference type="PANTHER" id="PTHR30487">
    <property type="entry name" value="TYPE 4 PREPILIN-LIKE PROTEINS LEADER PEPTIDE-PROCESSING ENZYME"/>
    <property type="match status" value="1"/>
</dbReference>
<keyword evidence="4" id="KW-1185">Reference proteome</keyword>
<evidence type="ECO:0000313" key="3">
    <source>
        <dbReference type="EMBL" id="AYG01051.1"/>
    </source>
</evidence>
<protein>
    <submittedName>
        <fullName evidence="3">Prepilin peptidase</fullName>
    </submittedName>
</protein>
<keyword evidence="1" id="KW-1133">Transmembrane helix</keyword>
<keyword evidence="1" id="KW-0812">Transmembrane</keyword>
<evidence type="ECO:0000259" key="2">
    <source>
        <dbReference type="Pfam" id="PF06750"/>
    </source>
</evidence>
<keyword evidence="1" id="KW-0472">Membrane</keyword>
<dbReference type="GO" id="GO:0004190">
    <property type="term" value="F:aspartic-type endopeptidase activity"/>
    <property type="evidence" value="ECO:0007669"/>
    <property type="project" value="TreeGrafter"/>
</dbReference>
<dbReference type="GO" id="GO:0005886">
    <property type="term" value="C:plasma membrane"/>
    <property type="evidence" value="ECO:0007669"/>
    <property type="project" value="TreeGrafter"/>
</dbReference>
<dbReference type="PANTHER" id="PTHR30487:SF0">
    <property type="entry name" value="PREPILIN LEADER PEPTIDASE_N-METHYLTRANSFERASE-RELATED"/>
    <property type="match status" value="1"/>
</dbReference>
<dbReference type="OrthoDB" id="9789291at2"/>
<feature type="transmembrane region" description="Helical" evidence="1">
    <location>
        <begin position="199"/>
        <end position="218"/>
    </location>
</feature>
<dbReference type="AlphaFoldDB" id="A0A387BRG2"/>
<gene>
    <name evidence="3" type="ORF">D7I46_08095</name>
</gene>
<feature type="transmembrane region" description="Helical" evidence="1">
    <location>
        <begin position="6"/>
        <end position="24"/>
    </location>
</feature>
<dbReference type="Pfam" id="PF06750">
    <property type="entry name" value="A24_N_bact"/>
    <property type="match status" value="1"/>
</dbReference>
<accession>A0A387BRG2</accession>
<dbReference type="EMBL" id="CP032627">
    <property type="protein sequence ID" value="AYG01051.1"/>
    <property type="molecule type" value="Genomic_DNA"/>
</dbReference>
<feature type="transmembrane region" description="Helical" evidence="1">
    <location>
        <begin position="71"/>
        <end position="88"/>
    </location>
</feature>
<feature type="transmembrane region" description="Helical" evidence="1">
    <location>
        <begin position="171"/>
        <end position="192"/>
    </location>
</feature>